<dbReference type="PANTHER" id="PTHR30065:SF1">
    <property type="entry name" value="SURFACE PRESENTATION OF ANTIGENS PROTEIN SPAR"/>
    <property type="match status" value="1"/>
</dbReference>
<evidence type="ECO:0000256" key="6">
    <source>
        <dbReference type="ARBA" id="ARBA00022989"/>
    </source>
</evidence>
<accession>A0A840I9S0</accession>
<dbReference type="NCBIfam" id="TIGR01400">
    <property type="entry name" value="fliR"/>
    <property type="match status" value="1"/>
</dbReference>
<evidence type="ECO:0000313" key="11">
    <source>
        <dbReference type="EMBL" id="MBB4660983.1"/>
    </source>
</evidence>
<dbReference type="PANTHER" id="PTHR30065">
    <property type="entry name" value="FLAGELLAR BIOSYNTHETIC PROTEIN FLIR"/>
    <property type="match status" value="1"/>
</dbReference>
<dbReference type="Pfam" id="PF01311">
    <property type="entry name" value="Bac_export_1"/>
    <property type="match status" value="1"/>
</dbReference>
<feature type="transmembrane region" description="Helical" evidence="10">
    <location>
        <begin position="221"/>
        <end position="248"/>
    </location>
</feature>
<name>A0A840I9S0_9ACTN</name>
<keyword evidence="5 10" id="KW-0812">Transmembrane</keyword>
<dbReference type="InterPro" id="IPR002010">
    <property type="entry name" value="T3SS_IM_R"/>
</dbReference>
<evidence type="ECO:0000256" key="3">
    <source>
        <dbReference type="ARBA" id="ARBA00021717"/>
    </source>
</evidence>
<feature type="transmembrane region" description="Helical" evidence="10">
    <location>
        <begin position="91"/>
        <end position="120"/>
    </location>
</feature>
<comment type="similarity">
    <text evidence="2 10">Belongs to the FliR/MopE/SpaR family.</text>
</comment>
<dbReference type="RefSeq" id="WP_183338756.1">
    <property type="nucleotide sequence ID" value="NZ_JACHNU010000001.1"/>
</dbReference>
<dbReference type="EMBL" id="JACHNU010000001">
    <property type="protein sequence ID" value="MBB4660983.1"/>
    <property type="molecule type" value="Genomic_DNA"/>
</dbReference>
<keyword evidence="6 10" id="KW-1133">Transmembrane helix</keyword>
<comment type="function">
    <text evidence="1 10">Role in flagellar biosynthesis.</text>
</comment>
<evidence type="ECO:0000256" key="8">
    <source>
        <dbReference type="ARBA" id="ARBA00023143"/>
    </source>
</evidence>
<evidence type="ECO:0000256" key="7">
    <source>
        <dbReference type="ARBA" id="ARBA00023136"/>
    </source>
</evidence>
<evidence type="ECO:0000256" key="1">
    <source>
        <dbReference type="ARBA" id="ARBA00002578"/>
    </source>
</evidence>
<proteinExistence type="inferred from homology"/>
<keyword evidence="12" id="KW-1185">Reference proteome</keyword>
<keyword evidence="11" id="KW-0969">Cilium</keyword>
<keyword evidence="8 10" id="KW-0975">Bacterial flagellum</keyword>
<protein>
    <recommendedName>
        <fullName evidence="3 9">Flagellar biosynthetic protein FliR</fullName>
    </recommendedName>
</protein>
<evidence type="ECO:0000256" key="9">
    <source>
        <dbReference type="NCBIfam" id="TIGR01400"/>
    </source>
</evidence>
<keyword evidence="4 10" id="KW-1003">Cell membrane</keyword>
<dbReference type="GO" id="GO:0044780">
    <property type="term" value="P:bacterial-type flagellum assembly"/>
    <property type="evidence" value="ECO:0007669"/>
    <property type="project" value="UniProtKB-UniRule"/>
</dbReference>
<evidence type="ECO:0000256" key="4">
    <source>
        <dbReference type="ARBA" id="ARBA00022475"/>
    </source>
</evidence>
<comment type="caution">
    <text evidence="11">The sequence shown here is derived from an EMBL/GenBank/DDBJ whole genome shotgun (WGS) entry which is preliminary data.</text>
</comment>
<dbReference type="GO" id="GO:0006605">
    <property type="term" value="P:protein targeting"/>
    <property type="evidence" value="ECO:0007669"/>
    <property type="project" value="UniProtKB-UniRule"/>
</dbReference>
<evidence type="ECO:0000313" key="12">
    <source>
        <dbReference type="Proteomes" id="UP000585272"/>
    </source>
</evidence>
<dbReference type="InterPro" id="IPR006303">
    <property type="entry name" value="FliR"/>
</dbReference>
<comment type="subcellular location">
    <subcellularLocation>
        <location evidence="10">Cell membrane</location>
        <topology evidence="10">Multi-pass membrane protein</topology>
    </subcellularLocation>
    <subcellularLocation>
        <location evidence="10">Bacterial flagellum basal body</location>
    </subcellularLocation>
</comment>
<evidence type="ECO:0000256" key="10">
    <source>
        <dbReference type="RuleBase" id="RU362071"/>
    </source>
</evidence>
<feature type="transmembrane region" description="Helical" evidence="10">
    <location>
        <begin position="52"/>
        <end position="71"/>
    </location>
</feature>
<organism evidence="11 12">
    <name type="scientific">Conexibacter arvalis</name>
    <dbReference type="NCBI Taxonomy" id="912552"/>
    <lineage>
        <taxon>Bacteria</taxon>
        <taxon>Bacillati</taxon>
        <taxon>Actinomycetota</taxon>
        <taxon>Thermoleophilia</taxon>
        <taxon>Solirubrobacterales</taxon>
        <taxon>Conexibacteraceae</taxon>
        <taxon>Conexibacter</taxon>
    </lineage>
</organism>
<feature type="transmembrane region" description="Helical" evidence="10">
    <location>
        <begin position="132"/>
        <end position="155"/>
    </location>
</feature>
<evidence type="ECO:0000256" key="5">
    <source>
        <dbReference type="ARBA" id="ARBA00022692"/>
    </source>
</evidence>
<dbReference type="Proteomes" id="UP000585272">
    <property type="component" value="Unassembled WGS sequence"/>
</dbReference>
<reference evidence="11 12" key="1">
    <citation type="submission" date="2020-08" db="EMBL/GenBank/DDBJ databases">
        <title>Genomic Encyclopedia of Archaeal and Bacterial Type Strains, Phase II (KMG-II): from individual species to whole genera.</title>
        <authorList>
            <person name="Goeker M."/>
        </authorList>
    </citation>
    <scope>NUCLEOTIDE SEQUENCE [LARGE SCALE GENOMIC DNA]</scope>
    <source>
        <strain evidence="11 12">DSM 23288</strain>
    </source>
</reference>
<gene>
    <name evidence="11" type="ORF">BDZ31_000556</name>
</gene>
<keyword evidence="7 10" id="KW-0472">Membrane</keyword>
<feature type="transmembrane region" description="Helical" evidence="10">
    <location>
        <begin position="20"/>
        <end position="40"/>
    </location>
</feature>
<dbReference type="PRINTS" id="PR00953">
    <property type="entry name" value="TYPE3IMRPROT"/>
</dbReference>
<keyword evidence="11" id="KW-0966">Cell projection</keyword>
<feature type="transmembrane region" description="Helical" evidence="10">
    <location>
        <begin position="187"/>
        <end position="209"/>
    </location>
</feature>
<evidence type="ECO:0000256" key="2">
    <source>
        <dbReference type="ARBA" id="ARBA00009772"/>
    </source>
</evidence>
<sequence>MNATQQTANQLLASLGVRNVLGFFLVLARITPLFIVAPLFSSRQIPARARTIVALAIALGLYPLAIAGQTLPDGVVPIVGLVVKELLVGLAFALCIAVLFAAIDTAGALLDFMVGFAFGATVDPMTGNNSAVLTRVYTLVAIAIFIAINGDAWLIQGLSRTFDLVPLSAFPDFASIGEGVVATFTTIFASAVQVAAPVIIACVLTDAGFGVVSRVVPQMNVFAVGFPVKVLVGLLVVAASLPFVGGWISDQLTVSVSQALDTVRMG</sequence>
<dbReference type="GO" id="GO:0009425">
    <property type="term" value="C:bacterial-type flagellum basal body"/>
    <property type="evidence" value="ECO:0007669"/>
    <property type="project" value="UniProtKB-SubCell"/>
</dbReference>
<keyword evidence="11" id="KW-0282">Flagellum</keyword>
<dbReference type="GO" id="GO:0005886">
    <property type="term" value="C:plasma membrane"/>
    <property type="evidence" value="ECO:0007669"/>
    <property type="project" value="UniProtKB-SubCell"/>
</dbReference>
<dbReference type="AlphaFoldDB" id="A0A840I9S0"/>